<feature type="region of interest" description="Disordered" evidence="11">
    <location>
        <begin position="989"/>
        <end position="1009"/>
    </location>
</feature>
<dbReference type="InterPro" id="IPR000834">
    <property type="entry name" value="Peptidase_M14"/>
</dbReference>
<dbReference type="CDD" id="cd00057">
    <property type="entry name" value="FA58C"/>
    <property type="match status" value="1"/>
</dbReference>
<evidence type="ECO:0000256" key="12">
    <source>
        <dbReference type="SAM" id="SignalP"/>
    </source>
</evidence>
<dbReference type="CDD" id="cd14824">
    <property type="entry name" value="Longin"/>
    <property type="match status" value="1"/>
</dbReference>
<dbReference type="PANTHER" id="PTHR11532">
    <property type="entry name" value="PROTEASE M14 CARBOXYPEPTIDASE"/>
    <property type="match status" value="1"/>
</dbReference>
<dbReference type="SMART" id="SM00231">
    <property type="entry name" value="FA58C"/>
    <property type="match status" value="1"/>
</dbReference>
<keyword evidence="9" id="KW-0175">Coiled coil</keyword>
<dbReference type="InterPro" id="IPR057246">
    <property type="entry name" value="CARBOXYPEPT_ZN_1"/>
</dbReference>
<feature type="domain" description="Peptidase M14" evidence="16">
    <location>
        <begin position="492"/>
        <end position="842"/>
    </location>
</feature>
<organism evidence="17 18">
    <name type="scientific">Cirrhinus molitorella</name>
    <name type="common">mud carp</name>
    <dbReference type="NCBI Taxonomy" id="172907"/>
    <lineage>
        <taxon>Eukaryota</taxon>
        <taxon>Metazoa</taxon>
        <taxon>Chordata</taxon>
        <taxon>Craniata</taxon>
        <taxon>Vertebrata</taxon>
        <taxon>Euteleostomi</taxon>
        <taxon>Actinopterygii</taxon>
        <taxon>Neopterygii</taxon>
        <taxon>Teleostei</taxon>
        <taxon>Ostariophysi</taxon>
        <taxon>Cypriniformes</taxon>
        <taxon>Cyprinidae</taxon>
        <taxon>Labeoninae</taxon>
        <taxon>Labeonini</taxon>
        <taxon>Cirrhinus</taxon>
    </lineage>
</organism>
<dbReference type="Pfam" id="PF00754">
    <property type="entry name" value="F5_F8_type_C"/>
    <property type="match status" value="1"/>
</dbReference>
<evidence type="ECO:0000256" key="2">
    <source>
        <dbReference type="ARBA" id="ARBA00005988"/>
    </source>
</evidence>
<dbReference type="PROSITE" id="PS01286">
    <property type="entry name" value="FA58C_2"/>
    <property type="match status" value="1"/>
</dbReference>
<dbReference type="Pfam" id="PF00246">
    <property type="entry name" value="Peptidase_M14"/>
    <property type="match status" value="1"/>
</dbReference>
<evidence type="ECO:0000256" key="7">
    <source>
        <dbReference type="ARBA" id="ARBA00025256"/>
    </source>
</evidence>
<protein>
    <recommendedName>
        <fullName evidence="19">F5/8 type C domain-containing protein</fullName>
    </recommendedName>
</protein>
<dbReference type="SUPFAM" id="SSF49464">
    <property type="entry name" value="Carboxypeptidase regulatory domain-like"/>
    <property type="match status" value="1"/>
</dbReference>
<name>A0ABR3MR76_9TELE</name>
<evidence type="ECO:0000313" key="18">
    <source>
        <dbReference type="Proteomes" id="UP001558613"/>
    </source>
</evidence>
<dbReference type="InterPro" id="IPR000421">
    <property type="entry name" value="FA58C"/>
</dbReference>
<feature type="compositionally biased region" description="Low complexity" evidence="11">
    <location>
        <begin position="942"/>
        <end position="955"/>
    </location>
</feature>
<feature type="region of interest" description="Disordered" evidence="11">
    <location>
        <begin position="297"/>
        <end position="321"/>
    </location>
</feature>
<comment type="caution">
    <text evidence="10">Lacks conserved residue(s) required for the propagation of feature annotation.</text>
</comment>
<comment type="function">
    <text evidence="7">Vesicular soluble NSF attachment protein receptor (v-SNARE) mediating vesicle docking and fusion to a specific acceptor cellular compartment. Functions in endoplasmic reticulum to Golgi transport; as part of a SNARE complex composed of GOSR1, GOSR2 and STX5. Functions in early/recycling endosome to TGN transport; as part of a SNARE complex composed of BET1L, GOSR1 and STX5. Has a S-palmitoyl transferase activity.</text>
</comment>
<feature type="domain" description="F5/8 type C" evidence="13">
    <location>
        <begin position="314"/>
        <end position="471"/>
    </location>
</feature>
<comment type="similarity">
    <text evidence="3">Belongs to the synaptobrevin family.</text>
</comment>
<feature type="domain" description="Longin" evidence="14">
    <location>
        <begin position="1041"/>
        <end position="1164"/>
    </location>
</feature>
<dbReference type="Pfam" id="PF00957">
    <property type="entry name" value="Synaptobrevin"/>
    <property type="match status" value="1"/>
</dbReference>
<dbReference type="SUPFAM" id="SSF49785">
    <property type="entry name" value="Galactose-binding domain-like"/>
    <property type="match status" value="1"/>
</dbReference>
<dbReference type="InterPro" id="IPR010908">
    <property type="entry name" value="Longin_dom"/>
</dbReference>
<dbReference type="Gene3D" id="3.40.630.10">
    <property type="entry name" value="Zn peptidases"/>
    <property type="match status" value="1"/>
</dbReference>
<dbReference type="SUPFAM" id="SSF64356">
    <property type="entry name" value="SNARE-like"/>
    <property type="match status" value="1"/>
</dbReference>
<comment type="similarity">
    <text evidence="2 10">Belongs to the peptidase M14 family.</text>
</comment>
<dbReference type="InterPro" id="IPR050753">
    <property type="entry name" value="Peptidase_M14_domain"/>
</dbReference>
<evidence type="ECO:0000259" key="14">
    <source>
        <dbReference type="PROSITE" id="PS50859"/>
    </source>
</evidence>
<evidence type="ECO:0000256" key="11">
    <source>
        <dbReference type="SAM" id="MobiDB-lite"/>
    </source>
</evidence>
<dbReference type="CDD" id="cd15867">
    <property type="entry name" value="R-SNARE_YKT6"/>
    <property type="match status" value="1"/>
</dbReference>
<evidence type="ECO:0000256" key="1">
    <source>
        <dbReference type="ARBA" id="ARBA00004444"/>
    </source>
</evidence>
<evidence type="ECO:0000256" key="8">
    <source>
        <dbReference type="ARBA" id="ARBA00025701"/>
    </source>
</evidence>
<gene>
    <name evidence="17" type="ORF">QQF64_002799</name>
</gene>
<dbReference type="PRINTS" id="PR01217">
    <property type="entry name" value="PRICHEXTENSN"/>
</dbReference>
<comment type="subcellular location">
    <subcellularLocation>
        <location evidence="8">Cytoplasmic vesicle membrane</location>
        <topology evidence="8">Lipid-anchor</topology>
        <orientation evidence="8">Cytoplasmic side</orientation>
    </subcellularLocation>
    <subcellularLocation>
        <location evidence="1">Golgi apparatus membrane</location>
        <topology evidence="1">Lipid-anchor</topology>
        <orientation evidence="1">Cytoplasmic side</orientation>
    </subcellularLocation>
</comment>
<dbReference type="Pfam" id="PF13620">
    <property type="entry name" value="CarboxypepD_reg"/>
    <property type="match status" value="1"/>
</dbReference>
<evidence type="ECO:0000256" key="5">
    <source>
        <dbReference type="ARBA" id="ARBA00023136"/>
    </source>
</evidence>
<comment type="caution">
    <text evidence="17">The sequence shown here is derived from an EMBL/GenBank/DDBJ whole genome shotgun (WGS) entry which is preliminary data.</text>
</comment>
<dbReference type="Gene3D" id="2.60.120.260">
    <property type="entry name" value="Galactose-binding domain-like"/>
    <property type="match status" value="1"/>
</dbReference>
<feature type="compositionally biased region" description="Low complexity" evidence="11">
    <location>
        <begin position="142"/>
        <end position="151"/>
    </location>
</feature>
<feature type="region of interest" description="Disordered" evidence="11">
    <location>
        <begin position="942"/>
        <end position="964"/>
    </location>
</feature>
<sequence length="1231" mass="139834">MHAPRVPLCAILFALCWILTFVINEELVNAAKSNQRSRSVQMRQNSRINSKTEDLQDGLSEDTQMDEPGAEEVAEKEKPKGKKTPEELLAAKAKKAAEKEAKAKKPKPTKKPKPPKPTKKPKPPKPTKKPKPPKPTKKPKALKPTTTPTTKPTRKSTMEEEEEKLLLELGWDTLFPTEPKETEIKKPIGPDHVDVHSKKDTITPPSVKEHDPDYWDARHEVPEPDLIPKKEKKPGSTDDPSIYLPIPEETTTTPRTVAPWYEEYDYSDLAAKKLEEELEKARKAKEEKAEKLRKMWEEEEEEKRKQPVPHAEPKKCPPLGLESHRVEDDQILASSMSHHGYSALRGRLNMQSSADEDDVYGGAWCADTEEKEHWFQVNAHREVEFTGVITQGRNSDTHDDFVSSYFVAFSNDSRDWTVLHDGYAEWLFYGNVDKDTPVMTEFSYPVVARYIRILPQSWNGSLCMRLEVLGCPLPTNYPTENDIPPTDDLDYRHHNYKEMRQMMKVINEECPNITRIYNIGKSSQGLKMYAMEISDNPGEHETGEPEFRYTAGLHGNEVLGRELLLLLMQFLCKEYNDDNPRVRRLVESTRIHLVPSLNPDAYELAYEMGSEMGNWALGHWTEEGYDIFQNFPDLNSILWGAEDRGWVPRVVPNHHIPIPENFLNGSVAVETKAIISWMERTPFVLGANLQGGEKIVTYPFDMQRPPRATGADGRGGQPGQEYQHMNEETWARIQRQNEGALRETADENLFRWLAMTYAHSHLTLTENHRGSCHTDDITGGQGIINRASWKPVVGSMNDFSYLHTNCFEISIFLGCDKFPHESELASEWENNREALLAFIEQVHRGIKGVVRDIDGNVLANATVSVEGIKHDVKTAATGDYWRLLNPGEYRVTARADGYSSQTRLCIVGYDANATPCSFTLTKSNWARIQQIMAQSRKRPRLVTNTPVNNNNRVNVESTGAAAGPQNERLRRLRLMRLRKLRMERMNNRTTTEATTTTTTTTTTLPPTTAPTSTTDAWFDSCFSLGCFTHSRNTMKLYSLSVLYKGSTKSNLLKAAYDLSSFSFFQRSSVQEFMTFTSALIVERSALGSRASVKEQEYLCHVYVRNDNLGGVVIADSEYPSRVCFTLLDKVLDEFSRQVNSIDWPSGSPATIQYTALDSHLAKYQNPREADAMTKVQAELDETKIILHSTMESLLERGEKLDDLVQKSEHLGNQSKAFYKTARKQNSCCEIM</sequence>
<dbReference type="InterPro" id="IPR008979">
    <property type="entry name" value="Galactose-bd-like_sf"/>
</dbReference>
<keyword evidence="4" id="KW-0653">Protein transport</keyword>
<feature type="compositionally biased region" description="Basic and acidic residues" evidence="11">
    <location>
        <begin position="178"/>
        <end position="236"/>
    </location>
</feature>
<feature type="compositionally biased region" description="Low complexity" evidence="11">
    <location>
        <begin position="247"/>
        <end position="256"/>
    </location>
</feature>
<keyword evidence="6" id="KW-0325">Glycoprotein</keyword>
<dbReference type="PROSITE" id="PS00132">
    <property type="entry name" value="CARBOXYPEPT_ZN_1"/>
    <property type="match status" value="1"/>
</dbReference>
<dbReference type="InterPro" id="IPR011012">
    <property type="entry name" value="Longin-like_dom_sf"/>
</dbReference>
<evidence type="ECO:0000256" key="3">
    <source>
        <dbReference type="ARBA" id="ARBA00008025"/>
    </source>
</evidence>
<evidence type="ECO:0000256" key="6">
    <source>
        <dbReference type="ARBA" id="ARBA00023180"/>
    </source>
</evidence>
<evidence type="ECO:0000256" key="10">
    <source>
        <dbReference type="PROSITE-ProRule" id="PRU01379"/>
    </source>
</evidence>
<keyword evidence="5" id="KW-0472">Membrane</keyword>
<feature type="compositionally biased region" description="Acidic residues" evidence="11">
    <location>
        <begin position="55"/>
        <end position="72"/>
    </location>
</feature>
<dbReference type="InterPro" id="IPR045848">
    <property type="entry name" value="R-SNARE_YKT6"/>
</dbReference>
<dbReference type="SUPFAM" id="SSF53187">
    <property type="entry name" value="Zn-dependent exopeptidases"/>
    <property type="match status" value="1"/>
</dbReference>
<dbReference type="SUPFAM" id="SSF58038">
    <property type="entry name" value="SNARE fusion complex"/>
    <property type="match status" value="1"/>
</dbReference>
<feature type="region of interest" description="Disordered" evidence="11">
    <location>
        <begin position="32"/>
        <end position="256"/>
    </location>
</feature>
<feature type="compositionally biased region" description="Polar residues" evidence="11">
    <location>
        <begin position="32"/>
        <end position="49"/>
    </location>
</feature>
<dbReference type="Gene3D" id="1.20.5.110">
    <property type="match status" value="1"/>
</dbReference>
<dbReference type="CDD" id="cd11308">
    <property type="entry name" value="Peptidase_M14NE-CP-C_like"/>
    <property type="match status" value="1"/>
</dbReference>
<dbReference type="SMART" id="SM00631">
    <property type="entry name" value="Zn_pept"/>
    <property type="match status" value="1"/>
</dbReference>
<dbReference type="InterPro" id="IPR042855">
    <property type="entry name" value="V_SNARE_CC"/>
</dbReference>
<dbReference type="Proteomes" id="UP001558613">
    <property type="component" value="Unassembled WGS sequence"/>
</dbReference>
<keyword evidence="18" id="KW-1185">Reference proteome</keyword>
<feature type="chain" id="PRO_5046226262" description="F5/8 type C domain-containing protein" evidence="12">
    <location>
        <begin position="31"/>
        <end position="1231"/>
    </location>
</feature>
<evidence type="ECO:0000259" key="16">
    <source>
        <dbReference type="PROSITE" id="PS52035"/>
    </source>
</evidence>
<evidence type="ECO:0000256" key="4">
    <source>
        <dbReference type="ARBA" id="ARBA00022927"/>
    </source>
</evidence>
<dbReference type="PROSITE" id="PS50859">
    <property type="entry name" value="LONGIN"/>
    <property type="match status" value="1"/>
</dbReference>
<feature type="signal peptide" evidence="12">
    <location>
        <begin position="1"/>
        <end position="30"/>
    </location>
</feature>
<evidence type="ECO:0000259" key="13">
    <source>
        <dbReference type="PROSITE" id="PS50022"/>
    </source>
</evidence>
<dbReference type="Pfam" id="PF13774">
    <property type="entry name" value="Longin"/>
    <property type="match status" value="1"/>
</dbReference>
<feature type="compositionally biased region" description="Basic and acidic residues" evidence="11">
    <location>
        <begin position="73"/>
        <end position="86"/>
    </location>
</feature>
<evidence type="ECO:0000259" key="15">
    <source>
        <dbReference type="PROSITE" id="PS50892"/>
    </source>
</evidence>
<dbReference type="SMART" id="SM01270">
    <property type="entry name" value="Longin"/>
    <property type="match status" value="1"/>
</dbReference>
<keyword evidence="4" id="KW-0813">Transport</keyword>
<reference evidence="17 18" key="1">
    <citation type="submission" date="2023-09" db="EMBL/GenBank/DDBJ databases">
        <authorList>
            <person name="Wang M."/>
        </authorList>
    </citation>
    <scope>NUCLEOTIDE SEQUENCE [LARGE SCALE GENOMIC DNA]</scope>
    <source>
        <strain evidence="17">GT-2023</strain>
        <tissue evidence="17">Liver</tissue>
    </source>
</reference>
<dbReference type="Gene3D" id="3.30.450.50">
    <property type="entry name" value="Longin domain"/>
    <property type="match status" value="1"/>
</dbReference>
<evidence type="ECO:0000313" key="17">
    <source>
        <dbReference type="EMBL" id="KAL1267124.1"/>
    </source>
</evidence>
<dbReference type="EMBL" id="JAYMGO010000010">
    <property type="protein sequence ID" value="KAL1267124.1"/>
    <property type="molecule type" value="Genomic_DNA"/>
</dbReference>
<feature type="domain" description="V-SNARE coiled-coil homology" evidence="15">
    <location>
        <begin position="1171"/>
        <end position="1231"/>
    </location>
</feature>
<dbReference type="PROSITE" id="PS50022">
    <property type="entry name" value="FA58C_3"/>
    <property type="match status" value="1"/>
</dbReference>
<dbReference type="PANTHER" id="PTHR11532:SF48">
    <property type="entry name" value="ADIPOCYTE ENHANCER-BINDING PROTEIN 1"/>
    <property type="match status" value="1"/>
</dbReference>
<proteinExistence type="inferred from homology"/>
<evidence type="ECO:0000256" key="9">
    <source>
        <dbReference type="PROSITE-ProRule" id="PRU00290"/>
    </source>
</evidence>
<dbReference type="PROSITE" id="PS50892">
    <property type="entry name" value="V_SNARE"/>
    <property type="match status" value="1"/>
</dbReference>
<feature type="compositionally biased region" description="Basic residues" evidence="11">
    <location>
        <begin position="104"/>
        <end position="141"/>
    </location>
</feature>
<dbReference type="Gene3D" id="2.60.40.1120">
    <property type="entry name" value="Carboxypeptidase-like, regulatory domain"/>
    <property type="match status" value="1"/>
</dbReference>
<keyword evidence="12" id="KW-0732">Signal</keyword>
<accession>A0ABR3MR76</accession>
<evidence type="ECO:0008006" key="19">
    <source>
        <dbReference type="Google" id="ProtNLM"/>
    </source>
</evidence>
<dbReference type="PROSITE" id="PS52035">
    <property type="entry name" value="PEPTIDASE_M14"/>
    <property type="match status" value="1"/>
</dbReference>
<dbReference type="InterPro" id="IPR008969">
    <property type="entry name" value="CarboxyPept-like_regulatory"/>
</dbReference>